<reference evidence="2 3" key="1">
    <citation type="submission" date="2020-04" db="EMBL/GenBank/DDBJ databases">
        <title>Azohydromonas sp. isolated from soil.</title>
        <authorList>
            <person name="Dahal R.H."/>
        </authorList>
    </citation>
    <scope>NUCLEOTIDE SEQUENCE [LARGE SCALE GENOMIC DNA]</scope>
    <source>
        <strain evidence="2 3">G-1-1-14</strain>
    </source>
</reference>
<evidence type="ECO:0000313" key="2">
    <source>
        <dbReference type="EMBL" id="NML15866.1"/>
    </source>
</evidence>
<dbReference type="Proteomes" id="UP000574067">
    <property type="component" value="Unassembled WGS sequence"/>
</dbReference>
<evidence type="ECO:0000256" key="1">
    <source>
        <dbReference type="SAM" id="MobiDB-lite"/>
    </source>
</evidence>
<dbReference type="EMBL" id="JABBFW010000007">
    <property type="protein sequence ID" value="NML15866.1"/>
    <property type="molecule type" value="Genomic_DNA"/>
</dbReference>
<accession>A0A848FAH3</accession>
<feature type="region of interest" description="Disordered" evidence="1">
    <location>
        <begin position="1"/>
        <end position="63"/>
    </location>
</feature>
<sequence length="63" mass="6710">MSTAPKVPDVNPDDKEAVQAAERAQATLDNTWEGYEDSSDPAHNNPSGPSDQEGPAHRQNPPA</sequence>
<dbReference type="AlphaFoldDB" id="A0A848FAH3"/>
<evidence type="ECO:0000313" key="3">
    <source>
        <dbReference type="Proteomes" id="UP000574067"/>
    </source>
</evidence>
<organism evidence="2 3">
    <name type="scientific">Azohydromonas caseinilytica</name>
    <dbReference type="NCBI Taxonomy" id="2728836"/>
    <lineage>
        <taxon>Bacteria</taxon>
        <taxon>Pseudomonadati</taxon>
        <taxon>Pseudomonadota</taxon>
        <taxon>Betaproteobacteria</taxon>
        <taxon>Burkholderiales</taxon>
        <taxon>Sphaerotilaceae</taxon>
        <taxon>Azohydromonas</taxon>
    </lineage>
</organism>
<feature type="compositionally biased region" description="Polar residues" evidence="1">
    <location>
        <begin position="41"/>
        <end position="50"/>
    </location>
</feature>
<comment type="caution">
    <text evidence="2">The sequence shown here is derived from an EMBL/GenBank/DDBJ whole genome shotgun (WGS) entry which is preliminary data.</text>
</comment>
<keyword evidence="3" id="KW-1185">Reference proteome</keyword>
<gene>
    <name evidence="2" type="ORF">HHL10_12870</name>
</gene>
<proteinExistence type="predicted"/>
<dbReference type="RefSeq" id="WP_169160763.1">
    <property type="nucleotide sequence ID" value="NZ_JABBFW010000007.1"/>
</dbReference>
<name>A0A848FAH3_9BURK</name>
<protein>
    <submittedName>
        <fullName evidence="2">Uncharacterized protein</fullName>
    </submittedName>
</protein>